<evidence type="ECO:0008006" key="4">
    <source>
        <dbReference type="Google" id="ProtNLM"/>
    </source>
</evidence>
<comment type="caution">
    <text evidence="2">The sequence shown here is derived from an EMBL/GenBank/DDBJ whole genome shotgun (WGS) entry which is preliminary data.</text>
</comment>
<feature type="chain" id="PRO_5046863201" description="Secreted protein" evidence="1">
    <location>
        <begin position="28"/>
        <end position="164"/>
    </location>
</feature>
<keyword evidence="1" id="KW-0732">Signal</keyword>
<sequence>MKLTRTLATLCTAATAAVVLSAGTATADDDLLSALNNPAIGAACLPFGQAGVGNTVNGTQNIGCNQSTSQDITNPAPAGGGVTGEEVTFDVHTVPATTEATYTAQCPAGKVVTGGGYVRPASVDILASGSDIGPNRTAWGVVANNPTQTPENIAVYAVCVDAAT</sequence>
<name>A0ABT7H658_9ACTN</name>
<evidence type="ECO:0000256" key="1">
    <source>
        <dbReference type="SAM" id="SignalP"/>
    </source>
</evidence>
<organism evidence="2 3">
    <name type="scientific">Streptomyces katrae</name>
    <dbReference type="NCBI Taxonomy" id="68223"/>
    <lineage>
        <taxon>Bacteria</taxon>
        <taxon>Bacillati</taxon>
        <taxon>Actinomycetota</taxon>
        <taxon>Actinomycetes</taxon>
        <taxon>Kitasatosporales</taxon>
        <taxon>Streptomycetaceae</taxon>
        <taxon>Streptomyces</taxon>
    </lineage>
</organism>
<gene>
    <name evidence="2" type="ORF">QEZ40_000828</name>
</gene>
<dbReference type="EMBL" id="JASITI010000113">
    <property type="protein sequence ID" value="MDK9501387.1"/>
    <property type="molecule type" value="Genomic_DNA"/>
</dbReference>
<keyword evidence="3" id="KW-1185">Reference proteome</keyword>
<reference evidence="2 3" key="1">
    <citation type="submission" date="2023-05" db="EMBL/GenBank/DDBJ databases">
        <title>Sequencing and Assembly of Streptomyces sp. NP73.</title>
        <authorList>
            <person name="Konwar A.N."/>
            <person name="Saikia K."/>
            <person name="Thakur D."/>
        </authorList>
    </citation>
    <scope>NUCLEOTIDE SEQUENCE [LARGE SCALE GENOMIC DNA]</scope>
    <source>
        <strain evidence="2 3">NP73</strain>
    </source>
</reference>
<dbReference type="RefSeq" id="WP_285346784.1">
    <property type="nucleotide sequence ID" value="NZ_JASITI010000113.1"/>
</dbReference>
<feature type="signal peptide" evidence="1">
    <location>
        <begin position="1"/>
        <end position="27"/>
    </location>
</feature>
<dbReference type="Proteomes" id="UP001223390">
    <property type="component" value="Unassembled WGS sequence"/>
</dbReference>
<evidence type="ECO:0000313" key="2">
    <source>
        <dbReference type="EMBL" id="MDK9501387.1"/>
    </source>
</evidence>
<accession>A0ABT7H658</accession>
<evidence type="ECO:0000313" key="3">
    <source>
        <dbReference type="Proteomes" id="UP001223390"/>
    </source>
</evidence>
<protein>
    <recommendedName>
        <fullName evidence="4">Secreted protein</fullName>
    </recommendedName>
</protein>
<proteinExistence type="predicted"/>